<feature type="compositionally biased region" description="Polar residues" evidence="6">
    <location>
        <begin position="363"/>
        <end position="375"/>
    </location>
</feature>
<proteinExistence type="inferred from homology"/>
<dbReference type="Proteomes" id="UP000765891">
    <property type="component" value="Unassembled WGS sequence"/>
</dbReference>
<evidence type="ECO:0000256" key="2">
    <source>
        <dbReference type="ARBA" id="ARBA00009773"/>
    </source>
</evidence>
<evidence type="ECO:0000256" key="3">
    <source>
        <dbReference type="ARBA" id="ARBA00022692"/>
    </source>
</evidence>
<dbReference type="PANTHER" id="PTHR21716:SF4">
    <property type="entry name" value="TRANSMEMBRANE PROTEIN 245"/>
    <property type="match status" value="1"/>
</dbReference>
<dbReference type="Pfam" id="PF01594">
    <property type="entry name" value="AI-2E_transport"/>
    <property type="match status" value="1"/>
</dbReference>
<dbReference type="Proteomes" id="UP000614609">
    <property type="component" value="Unassembled WGS sequence"/>
</dbReference>
<evidence type="ECO:0000256" key="1">
    <source>
        <dbReference type="ARBA" id="ARBA00004141"/>
    </source>
</evidence>
<protein>
    <submittedName>
        <fullName evidence="8">AI-2E family transporter</fullName>
    </submittedName>
    <submittedName>
        <fullName evidence="9">Putative PurR-regulated permease PerM</fullName>
    </submittedName>
</protein>
<keyword evidence="3 7" id="KW-0812">Transmembrane</keyword>
<dbReference type="RefSeq" id="WP_188868965.1">
    <property type="nucleotide sequence ID" value="NZ_BMOO01000001.1"/>
</dbReference>
<dbReference type="EMBL" id="BMOO01000001">
    <property type="protein sequence ID" value="GGM53977.1"/>
    <property type="molecule type" value="Genomic_DNA"/>
</dbReference>
<feature type="compositionally biased region" description="Gly residues" evidence="6">
    <location>
        <begin position="382"/>
        <end position="396"/>
    </location>
</feature>
<comment type="caution">
    <text evidence="8">The sequence shown here is derived from an EMBL/GenBank/DDBJ whole genome shotgun (WGS) entry which is preliminary data.</text>
</comment>
<reference evidence="8" key="1">
    <citation type="journal article" date="2014" name="Int. J. Syst. Evol. Microbiol.">
        <title>Complete genome sequence of Corynebacterium casei LMG S-19264T (=DSM 44701T), isolated from a smear-ripened cheese.</title>
        <authorList>
            <consortium name="US DOE Joint Genome Institute (JGI-PGF)"/>
            <person name="Walter F."/>
            <person name="Albersmeier A."/>
            <person name="Kalinowski J."/>
            <person name="Ruckert C."/>
        </authorList>
    </citation>
    <scope>NUCLEOTIDE SEQUENCE</scope>
    <source>
        <strain evidence="8">JCM 16108</strain>
    </source>
</reference>
<evidence type="ECO:0000313" key="8">
    <source>
        <dbReference type="EMBL" id="GGM53977.1"/>
    </source>
</evidence>
<evidence type="ECO:0000256" key="6">
    <source>
        <dbReference type="SAM" id="MobiDB-lite"/>
    </source>
</evidence>
<dbReference type="OrthoDB" id="282734at2157"/>
<feature type="transmembrane region" description="Helical" evidence="7">
    <location>
        <begin position="314"/>
        <end position="340"/>
    </location>
</feature>
<dbReference type="AlphaFoldDB" id="A0A830FXQ2"/>
<keyword evidence="4 7" id="KW-1133">Transmembrane helix</keyword>
<feature type="transmembrane region" description="Helical" evidence="7">
    <location>
        <begin position="202"/>
        <end position="223"/>
    </location>
</feature>
<feature type="transmembrane region" description="Helical" evidence="7">
    <location>
        <begin position="235"/>
        <end position="265"/>
    </location>
</feature>
<dbReference type="GO" id="GO:0016020">
    <property type="term" value="C:membrane"/>
    <property type="evidence" value="ECO:0007669"/>
    <property type="project" value="UniProtKB-SubCell"/>
</dbReference>
<name>A0A830FXQ2_9EURY</name>
<feature type="transmembrane region" description="Helical" evidence="7">
    <location>
        <begin position="66"/>
        <end position="87"/>
    </location>
</feature>
<dbReference type="InterPro" id="IPR002549">
    <property type="entry name" value="AI-2E-like"/>
</dbReference>
<comment type="subcellular location">
    <subcellularLocation>
        <location evidence="1">Membrane</location>
        <topology evidence="1">Multi-pass membrane protein</topology>
    </subcellularLocation>
</comment>
<keyword evidence="5 7" id="KW-0472">Membrane</keyword>
<evidence type="ECO:0000256" key="5">
    <source>
        <dbReference type="ARBA" id="ARBA00023136"/>
    </source>
</evidence>
<dbReference type="EMBL" id="JAGGKO010000001">
    <property type="protein sequence ID" value="MBP1953697.1"/>
    <property type="molecule type" value="Genomic_DNA"/>
</dbReference>
<feature type="transmembrane region" description="Helical" evidence="7">
    <location>
        <begin position="12"/>
        <end position="45"/>
    </location>
</feature>
<reference evidence="9" key="3">
    <citation type="submission" date="2021-03" db="EMBL/GenBank/DDBJ databases">
        <title>Genomic Encyclopedia of Type Strains, Phase IV (KMG-IV): sequencing the most valuable type-strain genomes for metagenomic binning, comparative biology and taxonomic classification.</title>
        <authorList>
            <person name="Goeker M."/>
        </authorList>
    </citation>
    <scope>NUCLEOTIDE SEQUENCE</scope>
    <source>
        <strain evidence="9">DSM 22443</strain>
    </source>
</reference>
<reference evidence="8" key="2">
    <citation type="submission" date="2020-09" db="EMBL/GenBank/DDBJ databases">
        <authorList>
            <person name="Sun Q."/>
            <person name="Ohkuma M."/>
        </authorList>
    </citation>
    <scope>NUCLEOTIDE SEQUENCE</scope>
    <source>
        <strain evidence="8">JCM 16108</strain>
    </source>
</reference>
<feature type="region of interest" description="Disordered" evidence="6">
    <location>
        <begin position="361"/>
        <end position="396"/>
    </location>
</feature>
<gene>
    <name evidence="8" type="ORF">GCM10009017_00380</name>
    <name evidence="9" type="ORF">J2752_000578</name>
</gene>
<evidence type="ECO:0000256" key="4">
    <source>
        <dbReference type="ARBA" id="ARBA00022989"/>
    </source>
</evidence>
<feature type="transmembrane region" description="Helical" evidence="7">
    <location>
        <begin position="277"/>
        <end position="294"/>
    </location>
</feature>
<evidence type="ECO:0000313" key="10">
    <source>
        <dbReference type="Proteomes" id="UP000614609"/>
    </source>
</evidence>
<organism evidence="8 10">
    <name type="scientific">Halarchaeum rubridurum</name>
    <dbReference type="NCBI Taxonomy" id="489911"/>
    <lineage>
        <taxon>Archaea</taxon>
        <taxon>Methanobacteriati</taxon>
        <taxon>Methanobacteriota</taxon>
        <taxon>Stenosarchaea group</taxon>
        <taxon>Halobacteria</taxon>
        <taxon>Halobacteriales</taxon>
        <taxon>Halobacteriaceae</taxon>
    </lineage>
</organism>
<evidence type="ECO:0000313" key="9">
    <source>
        <dbReference type="EMBL" id="MBP1953697.1"/>
    </source>
</evidence>
<feature type="transmembrane region" description="Helical" evidence="7">
    <location>
        <begin position="144"/>
        <end position="166"/>
    </location>
</feature>
<keyword evidence="10" id="KW-1185">Reference proteome</keyword>
<evidence type="ECO:0000256" key="7">
    <source>
        <dbReference type="SAM" id="Phobius"/>
    </source>
</evidence>
<sequence>MSTTWDVDRSRLGWWAMAVVFAGVLAFVVYSFVGTFVFGVFLYYAVRPVYRRLRHRIRPPTLAAMVSLLVFALPALLLLAYAFAIGLQELNVYLSTHPDSFQQLESVLAPYVDVASIARDPQSILASEDALAALQGAIRAAQGYLGFFGSVALHTFVTLVIAFYLLRDDARLASWFHRRFDDAEGVVHAYAKRVDGDFSNIFFGNILNAVITAIIGAISYSLLDYVAPAGVGVPYPALLGVLTGVASLVPVVGIKLVYVPVAGLLAVRAASAGPETFWFPALYVAVSFVIVDVVPDLVLRPYVSGRNLHLGMVMLAYIFGPLLFGWYGIFLGPMLLVLVVHFVRLVLPELLAGAPIEPEAVGPSTTTAGTVQTSLDEVAQGGDAGGDAGGGGDVDD</sequence>
<accession>A0A830FXQ2</accession>
<dbReference type="PANTHER" id="PTHR21716">
    <property type="entry name" value="TRANSMEMBRANE PROTEIN"/>
    <property type="match status" value="1"/>
</dbReference>
<comment type="similarity">
    <text evidence="2">Belongs to the autoinducer-2 exporter (AI-2E) (TC 2.A.86) family.</text>
</comment>